<sequence>MITKKIHVQGMANQNDTEMVHHALHEVWGVREVDVSLSRGEAVVTYDEKAATMADFQQAVIDQGFEIYTEDGTTEEKKV</sequence>
<dbReference type="SUPFAM" id="SSF55008">
    <property type="entry name" value="HMA, heavy metal-associated domain"/>
    <property type="match status" value="1"/>
</dbReference>
<dbReference type="EMBL" id="FMZA01000007">
    <property type="protein sequence ID" value="SDC38157.1"/>
    <property type="molecule type" value="Genomic_DNA"/>
</dbReference>
<reference evidence="2 3" key="1">
    <citation type="submission" date="2016-10" db="EMBL/GenBank/DDBJ databases">
        <authorList>
            <person name="de Groot N.N."/>
        </authorList>
    </citation>
    <scope>NUCLEOTIDE SEQUENCE [LARGE SCALE GENOMIC DNA]</scope>
    <source>
        <strain evidence="2 3">DSM 45514</strain>
    </source>
</reference>
<dbReference type="PROSITE" id="PS50846">
    <property type="entry name" value="HMA_2"/>
    <property type="match status" value="1"/>
</dbReference>
<dbReference type="Gene3D" id="3.30.70.100">
    <property type="match status" value="1"/>
</dbReference>
<dbReference type="GO" id="GO:0046872">
    <property type="term" value="F:metal ion binding"/>
    <property type="evidence" value="ECO:0007669"/>
    <property type="project" value="InterPro"/>
</dbReference>
<name>A0A1G6L4R1_9BACL</name>
<accession>A0A1G6L4R1</accession>
<evidence type="ECO:0000313" key="2">
    <source>
        <dbReference type="EMBL" id="SDC38157.1"/>
    </source>
</evidence>
<evidence type="ECO:0000313" key="3">
    <source>
        <dbReference type="Proteomes" id="UP000199387"/>
    </source>
</evidence>
<dbReference type="RefSeq" id="WP_091567952.1">
    <property type="nucleotide sequence ID" value="NZ_FMZA01000007.1"/>
</dbReference>
<evidence type="ECO:0000259" key="1">
    <source>
        <dbReference type="PROSITE" id="PS50846"/>
    </source>
</evidence>
<dbReference type="STRING" id="1236220.SAMN04488112_10745"/>
<protein>
    <submittedName>
        <fullName evidence="2">Copper chaperone CopZ</fullName>
    </submittedName>
</protein>
<dbReference type="AlphaFoldDB" id="A0A1G6L4R1"/>
<dbReference type="InterPro" id="IPR006121">
    <property type="entry name" value="HMA_dom"/>
</dbReference>
<dbReference type="InterPro" id="IPR036163">
    <property type="entry name" value="HMA_dom_sf"/>
</dbReference>
<gene>
    <name evidence="2" type="ORF">SAMN04488112_10745</name>
</gene>
<dbReference type="OrthoDB" id="2884671at2"/>
<dbReference type="Proteomes" id="UP000199387">
    <property type="component" value="Unassembled WGS sequence"/>
</dbReference>
<dbReference type="CDD" id="cd00371">
    <property type="entry name" value="HMA"/>
    <property type="match status" value="1"/>
</dbReference>
<proteinExistence type="predicted"/>
<keyword evidence="3" id="KW-1185">Reference proteome</keyword>
<feature type="domain" description="HMA" evidence="1">
    <location>
        <begin position="2"/>
        <end position="68"/>
    </location>
</feature>
<organism evidence="2 3">
    <name type="scientific">Melghirimyces thermohalophilus</name>
    <dbReference type="NCBI Taxonomy" id="1236220"/>
    <lineage>
        <taxon>Bacteria</taxon>
        <taxon>Bacillati</taxon>
        <taxon>Bacillota</taxon>
        <taxon>Bacilli</taxon>
        <taxon>Bacillales</taxon>
        <taxon>Thermoactinomycetaceae</taxon>
        <taxon>Melghirimyces</taxon>
    </lineage>
</organism>